<dbReference type="AlphaFoldDB" id="A0A9Q1FCL7"/>
<name>A0A9Q1FCL7_SYNKA</name>
<reference evidence="3" key="1">
    <citation type="journal article" date="2023" name="Science">
        <title>Genome structures resolve the early diversification of teleost fishes.</title>
        <authorList>
            <person name="Parey E."/>
            <person name="Louis A."/>
            <person name="Montfort J."/>
            <person name="Bouchez O."/>
            <person name="Roques C."/>
            <person name="Iampietro C."/>
            <person name="Lluch J."/>
            <person name="Castinel A."/>
            <person name="Donnadieu C."/>
            <person name="Desvignes T."/>
            <person name="Floi Bucao C."/>
            <person name="Jouanno E."/>
            <person name="Wen M."/>
            <person name="Mejri S."/>
            <person name="Dirks R."/>
            <person name="Jansen H."/>
            <person name="Henkel C."/>
            <person name="Chen W.J."/>
            <person name="Zahm M."/>
            <person name="Cabau C."/>
            <person name="Klopp C."/>
            <person name="Thompson A.W."/>
            <person name="Robinson-Rechavi M."/>
            <person name="Braasch I."/>
            <person name="Lecointre G."/>
            <person name="Bobe J."/>
            <person name="Postlethwait J.H."/>
            <person name="Berthelot C."/>
            <person name="Roest Crollius H."/>
            <person name="Guiguen Y."/>
        </authorList>
    </citation>
    <scope>NUCLEOTIDE SEQUENCE</scope>
    <source>
        <tissue evidence="3">Blood</tissue>
    </source>
</reference>
<dbReference type="Proteomes" id="UP001152622">
    <property type="component" value="Chromosome 6"/>
</dbReference>
<evidence type="ECO:0000313" key="3">
    <source>
        <dbReference type="EMBL" id="KAJ8355580.1"/>
    </source>
</evidence>
<accession>A0A9Q1FCL7</accession>
<feature type="domain" description="Sleeping Beauty transposase HTH" evidence="2">
    <location>
        <begin position="1"/>
        <end position="52"/>
    </location>
</feature>
<dbReference type="OrthoDB" id="3263820at2759"/>
<feature type="region of interest" description="Disordered" evidence="1">
    <location>
        <begin position="144"/>
        <end position="180"/>
    </location>
</feature>
<dbReference type="InterPro" id="IPR036388">
    <property type="entry name" value="WH-like_DNA-bd_sf"/>
</dbReference>
<evidence type="ECO:0000259" key="2">
    <source>
        <dbReference type="Pfam" id="PF25787"/>
    </source>
</evidence>
<dbReference type="SUPFAM" id="SSF46689">
    <property type="entry name" value="Homeodomain-like"/>
    <property type="match status" value="1"/>
</dbReference>
<comment type="caution">
    <text evidence="3">The sequence shown here is derived from an EMBL/GenBank/DDBJ whole genome shotgun (WGS) entry which is preliminary data.</text>
</comment>
<dbReference type="Pfam" id="PF25787">
    <property type="entry name" value="HTH_SB"/>
    <property type="match status" value="1"/>
</dbReference>
<proteinExistence type="predicted"/>
<keyword evidence="4" id="KW-1185">Reference proteome</keyword>
<evidence type="ECO:0000313" key="4">
    <source>
        <dbReference type="Proteomes" id="UP001152622"/>
    </source>
</evidence>
<dbReference type="Gene3D" id="1.10.10.10">
    <property type="entry name" value="Winged helix-like DNA-binding domain superfamily/Winged helix DNA-binding domain"/>
    <property type="match status" value="1"/>
</dbReference>
<gene>
    <name evidence="3" type="ORF">SKAU_G00183740</name>
</gene>
<evidence type="ECO:0000256" key="1">
    <source>
        <dbReference type="SAM" id="MobiDB-lite"/>
    </source>
</evidence>
<dbReference type="InterPro" id="IPR057667">
    <property type="entry name" value="HTH_SB"/>
</dbReference>
<dbReference type="InterPro" id="IPR009057">
    <property type="entry name" value="Homeodomain-like_sf"/>
</dbReference>
<protein>
    <recommendedName>
        <fullName evidence="2">Sleeping Beauty transposase HTH domain-containing protein</fullName>
    </recommendedName>
</protein>
<sequence>MGKTKELSKDVRDKIVDLHKAGMGYKTIDKQLGEKETTVGAIIRKWKKHEMTINRPRSDHSHQENHWREFIDLVLLTNKPYSITWRRRGQVTDRGQGGVRREVTHVAASRERSAVSFRFSKPCARSGVFTNYAREEGDKMALVAPLASEGRAEPTTGPDGGTKKKENPAVRAARCESCSL</sequence>
<organism evidence="3 4">
    <name type="scientific">Synaphobranchus kaupii</name>
    <name type="common">Kaup's arrowtooth eel</name>
    <dbReference type="NCBI Taxonomy" id="118154"/>
    <lineage>
        <taxon>Eukaryota</taxon>
        <taxon>Metazoa</taxon>
        <taxon>Chordata</taxon>
        <taxon>Craniata</taxon>
        <taxon>Vertebrata</taxon>
        <taxon>Euteleostomi</taxon>
        <taxon>Actinopterygii</taxon>
        <taxon>Neopterygii</taxon>
        <taxon>Teleostei</taxon>
        <taxon>Anguilliformes</taxon>
        <taxon>Synaphobranchidae</taxon>
        <taxon>Synaphobranchus</taxon>
    </lineage>
</organism>
<dbReference type="EMBL" id="JAINUF010000006">
    <property type="protein sequence ID" value="KAJ8355580.1"/>
    <property type="molecule type" value="Genomic_DNA"/>
</dbReference>